<protein>
    <recommendedName>
        <fullName evidence="4">DUF4625 domain-containing protein</fullName>
    </recommendedName>
</protein>
<sequence>MKSIKYVFLSALCLLFLASCSNGDDTDVDDEKPSISLVGGFPQSCSELKRGETYVFKALVSDNVGLASYSLNVHHNFDHHTHDDQGVECVLSAKKEAENPMIFMENYAIGSNKTSYEITIELTIPQDVDTGDYHCSYSVTDVTGWQGRTAVDVKIVE</sequence>
<accession>A0ABY1KUU0</accession>
<feature type="chain" id="PRO_5045817127" description="DUF4625 domain-containing protein" evidence="1">
    <location>
        <begin position="24"/>
        <end position="157"/>
    </location>
</feature>
<reference evidence="2 3" key="1">
    <citation type="submission" date="2017-01" db="EMBL/GenBank/DDBJ databases">
        <authorList>
            <person name="Varghese N."/>
            <person name="Submissions S."/>
        </authorList>
    </citation>
    <scope>NUCLEOTIDE SEQUENCE [LARGE SCALE GENOMIC DNA]</scope>
    <source>
        <strain evidence="2 3">DSM 2061</strain>
    </source>
</reference>
<name>A0ABY1KUU0_9FLAO</name>
<evidence type="ECO:0008006" key="4">
    <source>
        <dbReference type="Google" id="ProtNLM"/>
    </source>
</evidence>
<proteinExistence type="predicted"/>
<comment type="caution">
    <text evidence="2">The sequence shown here is derived from an EMBL/GenBank/DDBJ whole genome shotgun (WGS) entry which is preliminary data.</text>
</comment>
<feature type="signal peptide" evidence="1">
    <location>
        <begin position="1"/>
        <end position="23"/>
    </location>
</feature>
<keyword evidence="1" id="KW-0732">Signal</keyword>
<organism evidence="2 3">
    <name type="scientific">Zobellia uliginosa</name>
    <dbReference type="NCBI Taxonomy" id="143224"/>
    <lineage>
        <taxon>Bacteria</taxon>
        <taxon>Pseudomonadati</taxon>
        <taxon>Bacteroidota</taxon>
        <taxon>Flavobacteriia</taxon>
        <taxon>Flavobacteriales</taxon>
        <taxon>Flavobacteriaceae</taxon>
        <taxon>Zobellia</taxon>
    </lineage>
</organism>
<evidence type="ECO:0000256" key="1">
    <source>
        <dbReference type="SAM" id="SignalP"/>
    </source>
</evidence>
<gene>
    <name evidence="2" type="ORF">SAMN05421766_104120</name>
</gene>
<dbReference type="Proteomes" id="UP000185728">
    <property type="component" value="Unassembled WGS sequence"/>
</dbReference>
<keyword evidence="3" id="KW-1185">Reference proteome</keyword>
<evidence type="ECO:0000313" key="2">
    <source>
        <dbReference type="EMBL" id="SIS81586.1"/>
    </source>
</evidence>
<dbReference type="Gene3D" id="2.60.40.4140">
    <property type="match status" value="1"/>
</dbReference>
<evidence type="ECO:0000313" key="3">
    <source>
        <dbReference type="Proteomes" id="UP000185728"/>
    </source>
</evidence>
<dbReference type="RefSeq" id="WP_076455695.1">
    <property type="nucleotide sequence ID" value="NZ_FTOB01000004.1"/>
</dbReference>
<dbReference type="EMBL" id="FTOB01000004">
    <property type="protein sequence ID" value="SIS81586.1"/>
    <property type="molecule type" value="Genomic_DNA"/>
</dbReference>
<dbReference type="Pfam" id="PF15418">
    <property type="entry name" value="DUF4625"/>
    <property type="match status" value="1"/>
</dbReference>
<dbReference type="InterPro" id="IPR027829">
    <property type="entry name" value="DUF4625"/>
</dbReference>
<dbReference type="PROSITE" id="PS51257">
    <property type="entry name" value="PROKAR_LIPOPROTEIN"/>
    <property type="match status" value="1"/>
</dbReference>